<keyword evidence="2" id="KW-1133">Transmembrane helix</keyword>
<evidence type="ECO:0000256" key="1">
    <source>
        <dbReference type="SAM" id="MobiDB-lite"/>
    </source>
</evidence>
<proteinExistence type="predicted"/>
<keyword evidence="2" id="KW-0812">Transmembrane</keyword>
<evidence type="ECO:0000313" key="3">
    <source>
        <dbReference type="EMBL" id="BBY67558.1"/>
    </source>
</evidence>
<keyword evidence="4" id="KW-1185">Reference proteome</keyword>
<sequence length="267" mass="28948">MSDNKIDGARRSADGTVEPPKFLKVRPADIGRVGVLGAAILALVRYVIAFPDETDGRKIVDGEMWWCASHDDIGRALGGVHRDSIRRALAKLQSADEILTIPADRRYGDRAHAYRAPDLPLRGMQQGSELPLRGMQQGITRNAASSCGETQQAADAKHNNLPLTKELEEEGRSAAPPSLQSANGKPTYSPRCPKHIHDENPPACGGCGRAREASKASAQTAQEREAQRRNQIRDAIDACGDCDQVGRLDDLSDCPKHPNFRMIAVSA</sequence>
<feature type="transmembrane region" description="Helical" evidence="2">
    <location>
        <begin position="30"/>
        <end position="48"/>
    </location>
</feature>
<name>A0A7I7TEM4_9MYCO</name>
<dbReference type="KEGG" id="mhev:MHEL_58010"/>
<keyword evidence="2" id="KW-0472">Membrane</keyword>
<evidence type="ECO:0000256" key="2">
    <source>
        <dbReference type="SAM" id="Phobius"/>
    </source>
</evidence>
<dbReference type="RefSeq" id="WP_163751513.1">
    <property type="nucleotide sequence ID" value="NZ_AP022596.1"/>
</dbReference>
<feature type="region of interest" description="Disordered" evidence="1">
    <location>
        <begin position="167"/>
        <end position="197"/>
    </location>
</feature>
<reference evidence="3 4" key="1">
    <citation type="journal article" date="2019" name="Emerg. Microbes Infect.">
        <title>Comprehensive subspecies identification of 175 nontuberculous mycobacteria species based on 7547 genomic profiles.</title>
        <authorList>
            <person name="Matsumoto Y."/>
            <person name="Kinjo T."/>
            <person name="Motooka D."/>
            <person name="Nabeya D."/>
            <person name="Jung N."/>
            <person name="Uechi K."/>
            <person name="Horii T."/>
            <person name="Iida T."/>
            <person name="Fujita J."/>
            <person name="Nakamura S."/>
        </authorList>
    </citation>
    <scope>NUCLEOTIDE SEQUENCE [LARGE SCALE GENOMIC DNA]</scope>
    <source>
        <strain evidence="3 4">JCM 30396</strain>
    </source>
</reference>
<evidence type="ECO:0008006" key="5">
    <source>
        <dbReference type="Google" id="ProtNLM"/>
    </source>
</evidence>
<gene>
    <name evidence="3" type="ORF">MHEL_58010</name>
</gene>
<organism evidence="3 4">
    <name type="scientific">Mycolicibacterium helvum</name>
    <dbReference type="NCBI Taxonomy" id="1534349"/>
    <lineage>
        <taxon>Bacteria</taxon>
        <taxon>Bacillati</taxon>
        <taxon>Actinomycetota</taxon>
        <taxon>Actinomycetes</taxon>
        <taxon>Mycobacteriales</taxon>
        <taxon>Mycobacteriaceae</taxon>
        <taxon>Mycolicibacterium</taxon>
    </lineage>
</organism>
<accession>A0A7I7TEM4</accession>
<protein>
    <recommendedName>
        <fullName evidence="5">Helix-turn-helix domain-containing protein</fullName>
    </recommendedName>
</protein>
<dbReference type="EMBL" id="AP022596">
    <property type="protein sequence ID" value="BBY67558.1"/>
    <property type="molecule type" value="Genomic_DNA"/>
</dbReference>
<dbReference type="Proteomes" id="UP000467148">
    <property type="component" value="Chromosome"/>
</dbReference>
<evidence type="ECO:0000313" key="4">
    <source>
        <dbReference type="Proteomes" id="UP000467148"/>
    </source>
</evidence>
<dbReference type="AlphaFoldDB" id="A0A7I7TEM4"/>